<accession>A0A3B3IGN0</accession>
<reference evidence="5" key="2">
    <citation type="submission" date="2025-08" db="UniProtKB">
        <authorList>
            <consortium name="Ensembl"/>
        </authorList>
    </citation>
    <scope>IDENTIFICATION</scope>
    <source>
        <strain evidence="5">Hd-rR</strain>
    </source>
</reference>
<evidence type="ECO:0000313" key="6">
    <source>
        <dbReference type="Proteomes" id="UP000001038"/>
    </source>
</evidence>
<dbReference type="STRING" id="8090.ENSORLP00000042887"/>
<dbReference type="SUPFAM" id="SSF57903">
    <property type="entry name" value="FYVE/PHD zinc finger"/>
    <property type="match status" value="1"/>
</dbReference>
<dbReference type="InterPro" id="IPR011011">
    <property type="entry name" value="Znf_FYVE_PHD"/>
</dbReference>
<dbReference type="Bgee" id="ENSORLG00000027298">
    <property type="expression patterns" value="Expressed in bone element and 12 other cell types or tissues"/>
</dbReference>
<organism evidence="5 6">
    <name type="scientific">Oryzias latipes</name>
    <name type="common">Japanese rice fish</name>
    <name type="synonym">Japanese killifish</name>
    <dbReference type="NCBI Taxonomy" id="8090"/>
    <lineage>
        <taxon>Eukaryota</taxon>
        <taxon>Metazoa</taxon>
        <taxon>Chordata</taxon>
        <taxon>Craniata</taxon>
        <taxon>Vertebrata</taxon>
        <taxon>Euteleostomi</taxon>
        <taxon>Actinopterygii</taxon>
        <taxon>Neopterygii</taxon>
        <taxon>Teleostei</taxon>
        <taxon>Neoteleostei</taxon>
        <taxon>Acanthomorphata</taxon>
        <taxon>Ovalentaria</taxon>
        <taxon>Atherinomorphae</taxon>
        <taxon>Beloniformes</taxon>
        <taxon>Adrianichthyidae</taxon>
        <taxon>Oryziinae</taxon>
        <taxon>Oryzias</taxon>
    </lineage>
</organism>
<dbReference type="SMART" id="SM00064">
    <property type="entry name" value="FYVE"/>
    <property type="match status" value="1"/>
</dbReference>
<dbReference type="InterPro" id="IPR000306">
    <property type="entry name" value="Znf_FYVE"/>
</dbReference>
<reference evidence="5" key="3">
    <citation type="submission" date="2025-09" db="UniProtKB">
        <authorList>
            <consortium name="Ensembl"/>
        </authorList>
    </citation>
    <scope>IDENTIFICATION</scope>
    <source>
        <strain evidence="5">Hd-rR</strain>
    </source>
</reference>
<feature type="domain" description="FYVE zinc finger" evidence="4">
    <location>
        <begin position="27"/>
        <end position="76"/>
    </location>
</feature>
<evidence type="ECO:0000256" key="1">
    <source>
        <dbReference type="ARBA" id="ARBA00022723"/>
    </source>
</evidence>
<keyword evidence="6" id="KW-1185">Reference proteome</keyword>
<keyword evidence="1" id="KW-0479">Metal-binding</keyword>
<proteinExistence type="predicted"/>
<keyword evidence="3" id="KW-0862">Zinc</keyword>
<dbReference type="InParanoid" id="A0A3B3IGN0"/>
<dbReference type="Ensembl" id="ENSORLT00000040753.1">
    <property type="protein sequence ID" value="ENSORLP00000042887.1"/>
    <property type="gene ID" value="ENSORLG00000027298.1"/>
</dbReference>
<reference evidence="5 6" key="1">
    <citation type="journal article" date="2007" name="Nature">
        <title>The medaka draft genome and insights into vertebrate genome evolution.</title>
        <authorList>
            <person name="Kasahara M."/>
            <person name="Naruse K."/>
            <person name="Sasaki S."/>
            <person name="Nakatani Y."/>
            <person name="Qu W."/>
            <person name="Ahsan B."/>
            <person name="Yamada T."/>
            <person name="Nagayasu Y."/>
            <person name="Doi K."/>
            <person name="Kasai Y."/>
            <person name="Jindo T."/>
            <person name="Kobayashi D."/>
            <person name="Shimada A."/>
            <person name="Toyoda A."/>
            <person name="Kuroki Y."/>
            <person name="Fujiyama A."/>
            <person name="Sasaki T."/>
            <person name="Shimizu A."/>
            <person name="Asakawa S."/>
            <person name="Shimizu N."/>
            <person name="Hashimoto S."/>
            <person name="Yang J."/>
            <person name="Lee Y."/>
            <person name="Matsushima K."/>
            <person name="Sugano S."/>
            <person name="Sakaizumi M."/>
            <person name="Narita T."/>
            <person name="Ohishi K."/>
            <person name="Haga S."/>
            <person name="Ohta F."/>
            <person name="Nomoto H."/>
            <person name="Nogata K."/>
            <person name="Morishita T."/>
            <person name="Endo T."/>
            <person name="Shin-I T."/>
            <person name="Takeda H."/>
            <person name="Morishita S."/>
            <person name="Kohara Y."/>
        </authorList>
    </citation>
    <scope>NUCLEOTIDE SEQUENCE [LARGE SCALE GENOMIC DNA]</scope>
    <source>
        <strain evidence="5 6">Hd-rR</strain>
    </source>
</reference>
<dbReference type="InterPro" id="IPR013083">
    <property type="entry name" value="Znf_RING/FYVE/PHD"/>
</dbReference>
<dbReference type="Proteomes" id="UP000001038">
    <property type="component" value="Chromosome 4"/>
</dbReference>
<dbReference type="AlphaFoldDB" id="A0A3B3IGN0"/>
<dbReference type="PANTHER" id="PTHR46319">
    <property type="entry name" value="ZINC FINGER FYVE DOMAIN-CONTAINING PROTEIN"/>
    <property type="match status" value="1"/>
</dbReference>
<dbReference type="GO" id="GO:0008270">
    <property type="term" value="F:zinc ion binding"/>
    <property type="evidence" value="ECO:0007669"/>
    <property type="project" value="UniProtKB-KW"/>
</dbReference>
<evidence type="ECO:0000256" key="3">
    <source>
        <dbReference type="ARBA" id="ARBA00022833"/>
    </source>
</evidence>
<protein>
    <recommendedName>
        <fullName evidence="4">FYVE zinc finger domain-containing protein</fullName>
    </recommendedName>
</protein>
<dbReference type="Gene3D" id="3.30.40.10">
    <property type="entry name" value="Zinc/RING finger domain, C3HC4 (zinc finger)"/>
    <property type="match status" value="1"/>
</dbReference>
<sequence>DESENASLQDAKQPWLHRPYQGTVLGEVAPFWVPDSEAQVCMKCGTKFTFTKRRHHCRACGKVRRQTVVQFVEKSLLL</sequence>
<dbReference type="Pfam" id="PF01363">
    <property type="entry name" value="FYVE"/>
    <property type="match status" value="1"/>
</dbReference>
<evidence type="ECO:0000313" key="5">
    <source>
        <dbReference type="Ensembl" id="ENSORLP00000042887.1"/>
    </source>
</evidence>
<keyword evidence="2" id="KW-0863">Zinc-finger</keyword>
<evidence type="ECO:0000256" key="2">
    <source>
        <dbReference type="ARBA" id="ARBA00022771"/>
    </source>
</evidence>
<dbReference type="GeneTree" id="ENSGT00940000178237"/>
<dbReference type="PANTHER" id="PTHR46319:SF3">
    <property type="entry name" value="ZINC FINGER FYVE DOMAIN-CONTAINING PROTEIN"/>
    <property type="match status" value="1"/>
</dbReference>
<evidence type="ECO:0000259" key="4">
    <source>
        <dbReference type="SMART" id="SM00064"/>
    </source>
</evidence>
<name>A0A3B3IGN0_ORYLA</name>